<dbReference type="PROSITE" id="PS50011">
    <property type="entry name" value="PROTEIN_KINASE_DOM"/>
    <property type="match status" value="1"/>
</dbReference>
<dbReference type="Proteomes" id="UP000001610">
    <property type="component" value="Unassembled WGS sequence"/>
</dbReference>
<dbReference type="InterPro" id="IPR050629">
    <property type="entry name" value="STE20/SPS1-PAK"/>
</dbReference>
<dbReference type="FunFam" id="1.10.510.10:FF:000670">
    <property type="entry name" value="Serine/threonin protein kinase, putative"/>
    <property type="match status" value="1"/>
</dbReference>
<dbReference type="HOGENOM" id="CLU_007561_0_1_1"/>
<keyword evidence="6 13" id="KW-0418">Kinase</keyword>
<dbReference type="Pfam" id="PF00069">
    <property type="entry name" value="Pkinase"/>
    <property type="match status" value="1"/>
</dbReference>
<evidence type="ECO:0000256" key="1">
    <source>
        <dbReference type="ARBA" id="ARBA00008874"/>
    </source>
</evidence>
<dbReference type="InterPro" id="IPR017441">
    <property type="entry name" value="Protein_kinase_ATP_BS"/>
</dbReference>
<dbReference type="InterPro" id="IPR011009">
    <property type="entry name" value="Kinase-like_dom_sf"/>
</dbReference>
<dbReference type="VEuPathDB" id="FungiDB:CCM_03601"/>
<name>G3JBM4_CORMM</name>
<sequence length="1174" mass="129371">MASHRLRRNDYSATKQRALDEAKSMQAFIIESCRKSNKDIPPYQFSELIGKGSYGRVYKAKSLASRKHVAIKIIDIEQGDISNPRMADTYGDLMKEVNALKLLGESNAKNVNHVIEALSIGQSIWVITEYCAGGSVSTLMRPNAPCGLYEKWIIPILREVAEALNWVHAQGIIHRDLKGANVLIAEEGAVQLCDFGVAGVIATKFDKRTTVIGTPHWMAPELFDESASYGTEVDIWAFGAMAYEIACGQPPNVTFGMDLARLGTHLKHHNPRLDGDQYSTGLKDIIAYCLQGNTIERPNIQQIQSHPYISQTEKVFPTSSLSHLVRAFKLWESQGGDRRSLFSAGGAQGLADQPASNAASGEDWNFSTTAAFEQHVFNNGDAQEVYEVYGSDIEYSQPPDELAVQGKRKYRRQPPPELPTVKAPLEKIFDPDTLSSYDDNSRLYYGRFQLFQPAPINDLPLRDKTASASDVRESLIDLDASLDGSELSRFTDLDTIRPRGPSLAADREDEGGLSHSGHSTGMTDADPHRRTQEWKFPLMAAPATATIDTFKSPFDGDASAATMGQEAFHQSMEPSAPLTGFRGIVRKSRSLSDFDLRASVVSLIDLDLSLAEPSLESDTRPSTSHSFAHSIADSDVPGRSPFDLEKHASVYVILPRSQDQTAHQAGYFRTAPSLASSPDSVWHRNQLPQDEHEKIRPQFEAGRPYSLSEFADTDPETLSPARNGHVDSDHGSTTERRWDAAPLDNRMGMGSGLALPRLPDAPSPYVLQGQATQEDIKNELRRMAMSFGEHLRYVDGFLAGLAKDADSNYERAVAVKGREGHDDVVGEALVARQISTQPHSQSLTCFCRNEEGYKGRVNSRSARRALAWHNLALGRVSDERIASLLLAFLHSQAKVVVWCSIGTGVAALLVHFGGNDVTAHCWRRGLVLEEQIQNLRVLKRPFYTCELAARLRLQATRTALRSHGSTATFTIGMHSLLEDEFEATPLAAASSHLGDALHYPYRKRNAPQRADLQIRLPMRRLQNPSTVDIKKRRCETARGAFFEATTSCMLSAGLLRLAGDLHLLHRSEAGVPVRINMLGAEKSGARGEEDGRQNYLRASLLGFIHSLASVVASRASSCRARAPTTTSGVTNARSRAPAQAILCYRHGWRMLDTAFCRHHVPLPASSATQHHTAR</sequence>
<dbReference type="InterPro" id="IPR000719">
    <property type="entry name" value="Prot_kinase_dom"/>
</dbReference>
<dbReference type="GO" id="GO:0005737">
    <property type="term" value="C:cytoplasm"/>
    <property type="evidence" value="ECO:0007669"/>
    <property type="project" value="TreeGrafter"/>
</dbReference>
<reference evidence="13 14" key="1">
    <citation type="journal article" date="2011" name="Genome Biol.">
        <title>Genome sequence of the insect pathogenic fungus Cordyceps militaris, a valued traditional Chinese medicine.</title>
        <authorList>
            <person name="Zheng P."/>
            <person name="Xia Y."/>
            <person name="Xiao G."/>
            <person name="Xiong C."/>
            <person name="Hu X."/>
            <person name="Zhang S."/>
            <person name="Zheng H."/>
            <person name="Huang Y."/>
            <person name="Zhou Y."/>
            <person name="Wang S."/>
            <person name="Zhao G.P."/>
            <person name="Liu X."/>
            <person name="St Leger R.J."/>
            <person name="Wang C."/>
        </authorList>
    </citation>
    <scope>NUCLEOTIDE SEQUENCE [LARGE SCALE GENOMIC DNA]</scope>
    <source>
        <strain evidence="13 14">CM01</strain>
    </source>
</reference>
<feature type="region of interest" description="Disordered" evidence="11">
    <location>
        <begin position="709"/>
        <end position="735"/>
    </location>
</feature>
<evidence type="ECO:0000256" key="6">
    <source>
        <dbReference type="ARBA" id="ARBA00022777"/>
    </source>
</evidence>
<dbReference type="EC" id="2.7.11.1" evidence="2"/>
<evidence type="ECO:0000313" key="13">
    <source>
        <dbReference type="EMBL" id="EGX95329.1"/>
    </source>
</evidence>
<evidence type="ECO:0000256" key="4">
    <source>
        <dbReference type="ARBA" id="ARBA00022679"/>
    </source>
</evidence>
<evidence type="ECO:0000256" key="10">
    <source>
        <dbReference type="PROSITE-ProRule" id="PRU10141"/>
    </source>
</evidence>
<dbReference type="Gene3D" id="1.10.510.10">
    <property type="entry name" value="Transferase(Phosphotransferase) domain 1"/>
    <property type="match status" value="1"/>
</dbReference>
<evidence type="ECO:0000256" key="7">
    <source>
        <dbReference type="ARBA" id="ARBA00022840"/>
    </source>
</evidence>
<dbReference type="EMBL" id="JH126400">
    <property type="protein sequence ID" value="EGX95329.1"/>
    <property type="molecule type" value="Genomic_DNA"/>
</dbReference>
<comment type="catalytic activity">
    <reaction evidence="9">
        <text>L-seryl-[protein] + ATP = O-phospho-L-seryl-[protein] + ADP + H(+)</text>
        <dbReference type="Rhea" id="RHEA:17989"/>
        <dbReference type="Rhea" id="RHEA-COMP:9863"/>
        <dbReference type="Rhea" id="RHEA-COMP:11604"/>
        <dbReference type="ChEBI" id="CHEBI:15378"/>
        <dbReference type="ChEBI" id="CHEBI:29999"/>
        <dbReference type="ChEBI" id="CHEBI:30616"/>
        <dbReference type="ChEBI" id="CHEBI:83421"/>
        <dbReference type="ChEBI" id="CHEBI:456216"/>
        <dbReference type="EC" id="2.7.11.1"/>
    </reaction>
</comment>
<comment type="similarity">
    <text evidence="1">Belongs to the protein kinase superfamily. STE Ser/Thr protein kinase family. STE20 subfamily.</text>
</comment>
<feature type="region of interest" description="Disordered" evidence="11">
    <location>
        <begin position="342"/>
        <end position="362"/>
    </location>
</feature>
<keyword evidence="5 10" id="KW-0547">Nucleotide-binding</keyword>
<evidence type="ECO:0000256" key="2">
    <source>
        <dbReference type="ARBA" id="ARBA00012513"/>
    </source>
</evidence>
<evidence type="ECO:0000256" key="9">
    <source>
        <dbReference type="ARBA" id="ARBA00048679"/>
    </source>
</evidence>
<dbReference type="SUPFAM" id="SSF56112">
    <property type="entry name" value="Protein kinase-like (PK-like)"/>
    <property type="match status" value="1"/>
</dbReference>
<keyword evidence="14" id="KW-1185">Reference proteome</keyword>
<dbReference type="PANTHER" id="PTHR48012:SF10">
    <property type="entry name" value="FI20177P1"/>
    <property type="match status" value="1"/>
</dbReference>
<feature type="compositionally biased region" description="Basic and acidic residues" evidence="11">
    <location>
        <begin position="724"/>
        <end position="735"/>
    </location>
</feature>
<feature type="region of interest" description="Disordered" evidence="11">
    <location>
        <begin position="493"/>
        <end position="527"/>
    </location>
</feature>
<dbReference type="KEGG" id="cmt:CCM_03601"/>
<organism evidence="13 14">
    <name type="scientific">Cordyceps militaris (strain CM01)</name>
    <name type="common">Caterpillar fungus</name>
    <dbReference type="NCBI Taxonomy" id="983644"/>
    <lineage>
        <taxon>Eukaryota</taxon>
        <taxon>Fungi</taxon>
        <taxon>Dikarya</taxon>
        <taxon>Ascomycota</taxon>
        <taxon>Pezizomycotina</taxon>
        <taxon>Sordariomycetes</taxon>
        <taxon>Hypocreomycetidae</taxon>
        <taxon>Hypocreales</taxon>
        <taxon>Cordycipitaceae</taxon>
        <taxon>Cordyceps</taxon>
    </lineage>
</organism>
<dbReference type="RefSeq" id="XP_006668815.1">
    <property type="nucleotide sequence ID" value="XM_006668752.1"/>
</dbReference>
<gene>
    <name evidence="13" type="ORF">CCM_03601</name>
</gene>
<feature type="region of interest" description="Disordered" evidence="11">
    <location>
        <begin position="613"/>
        <end position="639"/>
    </location>
</feature>
<dbReference type="AlphaFoldDB" id="G3JBM4"/>
<dbReference type="InParanoid" id="G3JBM4"/>
<evidence type="ECO:0000256" key="11">
    <source>
        <dbReference type="SAM" id="MobiDB-lite"/>
    </source>
</evidence>
<dbReference type="GO" id="GO:0004674">
    <property type="term" value="F:protein serine/threonine kinase activity"/>
    <property type="evidence" value="ECO:0007669"/>
    <property type="project" value="UniProtKB-KW"/>
</dbReference>
<comment type="catalytic activity">
    <reaction evidence="8">
        <text>L-threonyl-[protein] + ATP = O-phospho-L-threonyl-[protein] + ADP + H(+)</text>
        <dbReference type="Rhea" id="RHEA:46608"/>
        <dbReference type="Rhea" id="RHEA-COMP:11060"/>
        <dbReference type="Rhea" id="RHEA-COMP:11605"/>
        <dbReference type="ChEBI" id="CHEBI:15378"/>
        <dbReference type="ChEBI" id="CHEBI:30013"/>
        <dbReference type="ChEBI" id="CHEBI:30616"/>
        <dbReference type="ChEBI" id="CHEBI:61977"/>
        <dbReference type="ChEBI" id="CHEBI:456216"/>
        <dbReference type="EC" id="2.7.11.1"/>
    </reaction>
</comment>
<evidence type="ECO:0000256" key="5">
    <source>
        <dbReference type="ARBA" id="ARBA00022741"/>
    </source>
</evidence>
<dbReference type="PROSITE" id="PS00107">
    <property type="entry name" value="PROTEIN_KINASE_ATP"/>
    <property type="match status" value="1"/>
</dbReference>
<dbReference type="GeneID" id="18165627"/>
<dbReference type="SMART" id="SM00220">
    <property type="entry name" value="S_TKc"/>
    <property type="match status" value="1"/>
</dbReference>
<evidence type="ECO:0000259" key="12">
    <source>
        <dbReference type="PROSITE" id="PS50011"/>
    </source>
</evidence>
<proteinExistence type="inferred from homology"/>
<keyword evidence="3" id="KW-0723">Serine/threonine-protein kinase</keyword>
<feature type="binding site" evidence="10">
    <location>
        <position position="72"/>
    </location>
    <ligand>
        <name>ATP</name>
        <dbReference type="ChEBI" id="CHEBI:30616"/>
    </ligand>
</feature>
<protein>
    <recommendedName>
        <fullName evidence="2">non-specific serine/threonine protein kinase</fullName>
        <ecNumber evidence="2">2.7.11.1</ecNumber>
    </recommendedName>
</protein>
<keyword evidence="7 10" id="KW-0067">ATP-binding</keyword>
<accession>G3JBM4</accession>
<dbReference type="InterPro" id="IPR008271">
    <property type="entry name" value="Ser/Thr_kinase_AS"/>
</dbReference>
<dbReference type="GO" id="GO:0005524">
    <property type="term" value="F:ATP binding"/>
    <property type="evidence" value="ECO:0007669"/>
    <property type="project" value="UniProtKB-UniRule"/>
</dbReference>
<evidence type="ECO:0000256" key="8">
    <source>
        <dbReference type="ARBA" id="ARBA00047899"/>
    </source>
</evidence>
<keyword evidence="4" id="KW-0808">Transferase</keyword>
<dbReference type="PANTHER" id="PTHR48012">
    <property type="entry name" value="STERILE20-LIKE KINASE, ISOFORM B-RELATED"/>
    <property type="match status" value="1"/>
</dbReference>
<evidence type="ECO:0000313" key="14">
    <source>
        <dbReference type="Proteomes" id="UP000001610"/>
    </source>
</evidence>
<dbReference type="STRING" id="983644.G3JBM4"/>
<feature type="domain" description="Protein kinase" evidence="12">
    <location>
        <begin position="43"/>
        <end position="309"/>
    </location>
</feature>
<dbReference type="eggNOG" id="KOG0201">
    <property type="taxonomic scope" value="Eukaryota"/>
</dbReference>
<evidence type="ECO:0000256" key="3">
    <source>
        <dbReference type="ARBA" id="ARBA00022527"/>
    </source>
</evidence>
<dbReference type="OrthoDB" id="248923at2759"/>
<dbReference type="PROSITE" id="PS00108">
    <property type="entry name" value="PROTEIN_KINASE_ST"/>
    <property type="match status" value="1"/>
</dbReference>